<dbReference type="eggNOG" id="COG3709">
    <property type="taxonomic scope" value="Bacteria"/>
</dbReference>
<dbReference type="Gene3D" id="3.40.50.300">
    <property type="entry name" value="P-loop containing nucleotide triphosphate hydrolases"/>
    <property type="match status" value="1"/>
</dbReference>
<evidence type="ECO:0000259" key="7">
    <source>
        <dbReference type="SMART" id="SM00072"/>
    </source>
</evidence>
<keyword evidence="9" id="KW-1185">Reference proteome</keyword>
<dbReference type="SUPFAM" id="SSF52540">
    <property type="entry name" value="P-loop containing nucleoside triphosphate hydrolases"/>
    <property type="match status" value="1"/>
</dbReference>
<comment type="pathway">
    <text evidence="2 6">Metabolic intermediate biosynthesis; 5-phospho-alpha-D-ribose 1-diphosphate biosynthesis; 5-phospho-alpha-D-ribose 1-diphosphate from D-ribose 5-phosphate (route II): step 3/3.</text>
</comment>
<protein>
    <recommendedName>
        <fullName evidence="6">Ribose 1,5-bisphosphate phosphokinase PhnN</fullName>
        <ecNumber evidence="6">2.7.4.23</ecNumber>
    </recommendedName>
    <alternativeName>
        <fullName evidence="6">Ribose 1,5-bisphosphokinase</fullName>
    </alternativeName>
</protein>
<dbReference type="GO" id="GO:0005524">
    <property type="term" value="F:ATP binding"/>
    <property type="evidence" value="ECO:0007669"/>
    <property type="project" value="UniProtKB-KW"/>
</dbReference>
<dbReference type="InterPro" id="IPR012699">
    <property type="entry name" value="PhnN"/>
</dbReference>
<dbReference type="OrthoDB" id="341217at2"/>
<dbReference type="UniPathway" id="UPA00087">
    <property type="reaction ID" value="UER00175"/>
</dbReference>
<keyword evidence="3 6" id="KW-0808">Transferase</keyword>
<dbReference type="InterPro" id="IPR027417">
    <property type="entry name" value="P-loop_NTPase"/>
</dbReference>
<gene>
    <name evidence="6" type="primary">phnN</name>
    <name evidence="8" type="ORF">CG50_01920</name>
</gene>
<comment type="function">
    <text evidence="6">Catalyzes the phosphorylation of ribose 1,5-bisphosphate to 5-phospho-D-ribosyl alpha-1-diphosphate (PRPP).</text>
</comment>
<dbReference type="GO" id="GO:0019634">
    <property type="term" value="P:organic phosphonate metabolic process"/>
    <property type="evidence" value="ECO:0007669"/>
    <property type="project" value="UniProtKB-UniRule"/>
</dbReference>
<reference evidence="8 9" key="1">
    <citation type="submission" date="2014-03" db="EMBL/GenBank/DDBJ databases">
        <title>Genome of Paenirhodobacter enshiensis DW2-9.</title>
        <authorList>
            <person name="Wang D."/>
            <person name="Wang G."/>
        </authorList>
    </citation>
    <scope>NUCLEOTIDE SEQUENCE [LARGE SCALE GENOMIC DNA]</scope>
    <source>
        <strain evidence="8 9">DW2-9</strain>
    </source>
</reference>
<comment type="caution">
    <text evidence="8">The sequence shown here is derived from an EMBL/GenBank/DDBJ whole genome shotgun (WGS) entry which is preliminary data.</text>
</comment>
<organism evidence="8 9">
    <name type="scientific">Paenirhodobacter enshiensis</name>
    <dbReference type="NCBI Taxonomy" id="1105367"/>
    <lineage>
        <taxon>Bacteria</taxon>
        <taxon>Pseudomonadati</taxon>
        <taxon>Pseudomonadota</taxon>
        <taxon>Alphaproteobacteria</taxon>
        <taxon>Rhodobacterales</taxon>
        <taxon>Rhodobacter group</taxon>
        <taxon>Paenirhodobacter</taxon>
    </lineage>
</organism>
<dbReference type="HAMAP" id="MF_00836">
    <property type="entry name" value="PhnN"/>
    <property type="match status" value="1"/>
</dbReference>
<evidence type="ECO:0000256" key="1">
    <source>
        <dbReference type="ARBA" id="ARBA00000373"/>
    </source>
</evidence>
<dbReference type="RefSeq" id="WP_036637413.1">
    <property type="nucleotide sequence ID" value="NZ_JFZB01000014.1"/>
</dbReference>
<keyword evidence="8" id="KW-0418">Kinase</keyword>
<evidence type="ECO:0000313" key="8">
    <source>
        <dbReference type="EMBL" id="KFI26508.1"/>
    </source>
</evidence>
<name>A0A086XWV8_9RHOB</name>
<comment type="similarity">
    <text evidence="6">Belongs to the ribose 1,5-bisphosphokinase family.</text>
</comment>
<evidence type="ECO:0000256" key="6">
    <source>
        <dbReference type="HAMAP-Rule" id="MF_00836"/>
    </source>
</evidence>
<dbReference type="EC" id="2.7.4.23" evidence="6"/>
<evidence type="ECO:0000256" key="5">
    <source>
        <dbReference type="ARBA" id="ARBA00022840"/>
    </source>
</evidence>
<proteinExistence type="inferred from homology"/>
<dbReference type="NCBIfam" id="TIGR02322">
    <property type="entry name" value="phosphon_PhnN"/>
    <property type="match status" value="1"/>
</dbReference>
<dbReference type="InterPro" id="IPR008145">
    <property type="entry name" value="GK/Ca_channel_bsu"/>
</dbReference>
<sequence length="183" mass="19267">MAVFAICGPSGAGKDTLIAALERARPDIRVVRRIVTRPAEAGGEPFVPATEAEFSEMVERGDLALHWRAHGLRYGIPISALGAAEAGETVLFNASRATLAEAARRFPGLGVILVTASPETLAARLSARGRESAAQIRERLARAPAFELPAGLRVIRIDNDGAIETAAAALIAALAVPEDQKLR</sequence>
<dbReference type="Proteomes" id="UP000028824">
    <property type="component" value="Unassembled WGS sequence"/>
</dbReference>
<dbReference type="STRING" id="1105367.CG50_01920"/>
<dbReference type="GO" id="GO:0033863">
    <property type="term" value="F:ribose 1,5-bisphosphate phosphokinase activity"/>
    <property type="evidence" value="ECO:0007669"/>
    <property type="project" value="UniProtKB-UniRule"/>
</dbReference>
<evidence type="ECO:0000256" key="4">
    <source>
        <dbReference type="ARBA" id="ARBA00022741"/>
    </source>
</evidence>
<dbReference type="GO" id="GO:0005829">
    <property type="term" value="C:cytosol"/>
    <property type="evidence" value="ECO:0007669"/>
    <property type="project" value="TreeGrafter"/>
</dbReference>
<evidence type="ECO:0000313" key="9">
    <source>
        <dbReference type="Proteomes" id="UP000028824"/>
    </source>
</evidence>
<dbReference type="EMBL" id="JFZB01000014">
    <property type="protein sequence ID" value="KFI26508.1"/>
    <property type="molecule type" value="Genomic_DNA"/>
</dbReference>
<evidence type="ECO:0000256" key="3">
    <source>
        <dbReference type="ARBA" id="ARBA00022679"/>
    </source>
</evidence>
<keyword evidence="4 6" id="KW-0547">Nucleotide-binding</keyword>
<dbReference type="PANTHER" id="PTHR23117">
    <property type="entry name" value="GUANYLATE KINASE-RELATED"/>
    <property type="match status" value="1"/>
</dbReference>
<accession>A0A086XWV8</accession>
<feature type="binding site" evidence="6">
    <location>
        <begin position="8"/>
        <end position="15"/>
    </location>
    <ligand>
        <name>ATP</name>
        <dbReference type="ChEBI" id="CHEBI:30616"/>
    </ligand>
</feature>
<dbReference type="AlphaFoldDB" id="A0A086XWV8"/>
<evidence type="ECO:0000256" key="2">
    <source>
        <dbReference type="ARBA" id="ARBA00005069"/>
    </source>
</evidence>
<feature type="domain" description="Guanylate kinase/L-type calcium channel beta subunit" evidence="7">
    <location>
        <begin position="1"/>
        <end position="174"/>
    </location>
</feature>
<comment type="catalytic activity">
    <reaction evidence="1 6">
        <text>alpha-D-ribose 1,5-bisphosphate + ATP = 5-phospho-alpha-D-ribose 1-diphosphate + ADP</text>
        <dbReference type="Rhea" id="RHEA:20109"/>
        <dbReference type="ChEBI" id="CHEBI:30616"/>
        <dbReference type="ChEBI" id="CHEBI:58017"/>
        <dbReference type="ChEBI" id="CHEBI:68688"/>
        <dbReference type="ChEBI" id="CHEBI:456216"/>
        <dbReference type="EC" id="2.7.4.23"/>
    </reaction>
</comment>
<keyword evidence="5 6" id="KW-0067">ATP-binding</keyword>
<dbReference type="SMART" id="SM00072">
    <property type="entry name" value="GuKc"/>
    <property type="match status" value="1"/>
</dbReference>
<dbReference type="GO" id="GO:0006015">
    <property type="term" value="P:5-phosphoribose 1-diphosphate biosynthetic process"/>
    <property type="evidence" value="ECO:0007669"/>
    <property type="project" value="UniProtKB-UniRule"/>
</dbReference>
<dbReference type="Pfam" id="PF13238">
    <property type="entry name" value="AAA_18"/>
    <property type="match status" value="1"/>
</dbReference>
<dbReference type="PANTHER" id="PTHR23117:SF8">
    <property type="entry name" value="RIBOSE 1,5-BISPHOSPHATE PHOSPHOKINASE PHNN"/>
    <property type="match status" value="1"/>
</dbReference>